<organism evidence="2 3">
    <name type="scientific">Xyrichtys novacula</name>
    <name type="common">Pearly razorfish</name>
    <name type="synonym">Hemipteronotus novacula</name>
    <dbReference type="NCBI Taxonomy" id="13765"/>
    <lineage>
        <taxon>Eukaryota</taxon>
        <taxon>Metazoa</taxon>
        <taxon>Chordata</taxon>
        <taxon>Craniata</taxon>
        <taxon>Vertebrata</taxon>
        <taxon>Euteleostomi</taxon>
        <taxon>Actinopterygii</taxon>
        <taxon>Neopterygii</taxon>
        <taxon>Teleostei</taxon>
        <taxon>Neoteleostei</taxon>
        <taxon>Acanthomorphata</taxon>
        <taxon>Eupercaria</taxon>
        <taxon>Labriformes</taxon>
        <taxon>Labridae</taxon>
        <taxon>Xyrichtys</taxon>
    </lineage>
</organism>
<feature type="region of interest" description="Disordered" evidence="1">
    <location>
        <begin position="44"/>
        <end position="68"/>
    </location>
</feature>
<evidence type="ECO:0000313" key="2">
    <source>
        <dbReference type="EMBL" id="CAJ1057889.1"/>
    </source>
</evidence>
<sequence length="68" mass="7835">DFEQNRGVVDEWCNLAPESELVRLECIDELDARQCENVQEDVPDYSRQANAATEARVMREPPTIDPTR</sequence>
<reference evidence="2" key="1">
    <citation type="submission" date="2023-08" db="EMBL/GenBank/DDBJ databases">
        <authorList>
            <person name="Alioto T."/>
            <person name="Alioto T."/>
            <person name="Gomez Garrido J."/>
        </authorList>
    </citation>
    <scope>NUCLEOTIDE SEQUENCE</scope>
</reference>
<accession>A0AAV1FA64</accession>
<feature type="non-terminal residue" evidence="2">
    <location>
        <position position="68"/>
    </location>
</feature>
<gene>
    <name evidence="2" type="ORF">XNOV1_A040308</name>
</gene>
<dbReference type="AlphaFoldDB" id="A0AAV1FA64"/>
<evidence type="ECO:0000256" key="1">
    <source>
        <dbReference type="SAM" id="MobiDB-lite"/>
    </source>
</evidence>
<feature type="non-terminal residue" evidence="2">
    <location>
        <position position="1"/>
    </location>
</feature>
<dbReference type="Proteomes" id="UP001178508">
    <property type="component" value="Chromosome 6"/>
</dbReference>
<evidence type="ECO:0000313" key="3">
    <source>
        <dbReference type="Proteomes" id="UP001178508"/>
    </source>
</evidence>
<protein>
    <submittedName>
        <fullName evidence="2">Uncharacterized protein LOC117832690 isoform X2</fullName>
    </submittedName>
</protein>
<dbReference type="EMBL" id="OY660869">
    <property type="protein sequence ID" value="CAJ1057889.1"/>
    <property type="molecule type" value="Genomic_DNA"/>
</dbReference>
<proteinExistence type="predicted"/>
<name>A0AAV1FA64_XYRNO</name>
<keyword evidence="3" id="KW-1185">Reference proteome</keyword>